<dbReference type="EMBL" id="PKHU01000002">
    <property type="protein sequence ID" value="PKZ29715.1"/>
    <property type="molecule type" value="Genomic_DNA"/>
</dbReference>
<accession>A0A2I1NBI6</accession>
<evidence type="ECO:0000313" key="3">
    <source>
        <dbReference type="EMBL" id="PKZ29715.1"/>
    </source>
</evidence>
<feature type="transmembrane region" description="Helical" evidence="1">
    <location>
        <begin position="138"/>
        <end position="158"/>
    </location>
</feature>
<dbReference type="Proteomes" id="UP000234639">
    <property type="component" value="Unassembled WGS sequence"/>
</dbReference>
<dbReference type="RefSeq" id="WP_101636717.1">
    <property type="nucleotide sequence ID" value="NZ_JAPXGK010000001.1"/>
</dbReference>
<sequence length="285" mass="31836">MNKLIFVTIMWAFSFSLIGVCLKGVDSTFLALLRVSVALICFLPFMRFNNPKLAFTTAFIGAFQIGVMYLFYYASFSYLSVVEVALFTIFTPFYVTIFYDLFSFKFRKLYLLSVGLAVFGAFIIKFGNINEGFLKGFLLIQGANICFGFGQSAYKFILEKKGLKDQMHNFGFFFLGAIIPCFIAFLIFGDSSKTTLNLTQILVILWLGIGASAIGYFLWNKGACEVDSGVLAIMNNALIPTAILVNLIFFGAKADILKLIIGGGIIYLSLLIHKRIMKYYGLKNS</sequence>
<feature type="transmembrane region" description="Helical" evidence="1">
    <location>
        <begin position="170"/>
        <end position="189"/>
    </location>
</feature>
<feature type="transmembrane region" description="Helical" evidence="1">
    <location>
        <begin position="29"/>
        <end position="46"/>
    </location>
</feature>
<dbReference type="InterPro" id="IPR000620">
    <property type="entry name" value="EamA_dom"/>
</dbReference>
<reference evidence="3 4" key="1">
    <citation type="submission" date="2017-12" db="EMBL/GenBank/DDBJ databases">
        <title>Phylogenetic diversity of female urinary microbiome.</title>
        <authorList>
            <person name="Thomas-White K."/>
            <person name="Wolfe A.J."/>
        </authorList>
    </citation>
    <scope>NUCLEOTIDE SEQUENCE [LARGE SCALE GENOMIC DNA]</scope>
    <source>
        <strain evidence="3 4">UMB0112</strain>
    </source>
</reference>
<dbReference type="Pfam" id="PF00892">
    <property type="entry name" value="EamA"/>
    <property type="match status" value="1"/>
</dbReference>
<feature type="transmembrane region" description="Helical" evidence="1">
    <location>
        <begin position="231"/>
        <end position="250"/>
    </location>
</feature>
<proteinExistence type="predicted"/>
<name>A0A2I1NBI6_9BACT</name>
<comment type="caution">
    <text evidence="3">The sequence shown here is derived from an EMBL/GenBank/DDBJ whole genome shotgun (WGS) entry which is preliminary data.</text>
</comment>
<evidence type="ECO:0000313" key="4">
    <source>
        <dbReference type="Proteomes" id="UP000234639"/>
    </source>
</evidence>
<evidence type="ECO:0000259" key="2">
    <source>
        <dbReference type="Pfam" id="PF00892"/>
    </source>
</evidence>
<gene>
    <name evidence="3" type="ORF">CYJ41_02150</name>
</gene>
<keyword evidence="1" id="KW-1133">Transmembrane helix</keyword>
<feature type="transmembrane region" description="Helical" evidence="1">
    <location>
        <begin position="109"/>
        <end position="126"/>
    </location>
</feature>
<organism evidence="3 4">
    <name type="scientific">Campylobacter ureolyticus</name>
    <dbReference type="NCBI Taxonomy" id="827"/>
    <lineage>
        <taxon>Bacteria</taxon>
        <taxon>Pseudomonadati</taxon>
        <taxon>Campylobacterota</taxon>
        <taxon>Epsilonproteobacteria</taxon>
        <taxon>Campylobacterales</taxon>
        <taxon>Campylobacteraceae</taxon>
        <taxon>Campylobacter</taxon>
    </lineage>
</organism>
<feature type="transmembrane region" description="Helical" evidence="1">
    <location>
        <begin position="256"/>
        <end position="273"/>
    </location>
</feature>
<feature type="transmembrane region" description="Helical" evidence="1">
    <location>
        <begin position="78"/>
        <end position="102"/>
    </location>
</feature>
<dbReference type="InterPro" id="IPR037185">
    <property type="entry name" value="EmrE-like"/>
</dbReference>
<dbReference type="AlphaFoldDB" id="A0A2I1NBI6"/>
<feature type="domain" description="EamA" evidence="2">
    <location>
        <begin position="5"/>
        <end position="124"/>
    </location>
</feature>
<feature type="transmembrane region" description="Helical" evidence="1">
    <location>
        <begin position="201"/>
        <end position="219"/>
    </location>
</feature>
<dbReference type="GO" id="GO:0016020">
    <property type="term" value="C:membrane"/>
    <property type="evidence" value="ECO:0007669"/>
    <property type="project" value="InterPro"/>
</dbReference>
<dbReference type="SUPFAM" id="SSF103481">
    <property type="entry name" value="Multidrug resistance efflux transporter EmrE"/>
    <property type="match status" value="2"/>
</dbReference>
<protein>
    <recommendedName>
        <fullName evidence="2">EamA domain-containing protein</fullName>
    </recommendedName>
</protein>
<keyword evidence="1" id="KW-0472">Membrane</keyword>
<keyword evidence="1" id="KW-0812">Transmembrane</keyword>
<evidence type="ECO:0000256" key="1">
    <source>
        <dbReference type="SAM" id="Phobius"/>
    </source>
</evidence>
<feature type="transmembrane region" description="Helical" evidence="1">
    <location>
        <begin position="53"/>
        <end position="72"/>
    </location>
</feature>